<feature type="signal peptide" evidence="1">
    <location>
        <begin position="1"/>
        <end position="22"/>
    </location>
</feature>
<dbReference type="CDD" id="cd01831">
    <property type="entry name" value="Endoglucanase_E_like"/>
    <property type="match status" value="1"/>
</dbReference>
<dbReference type="SUPFAM" id="SSF52266">
    <property type="entry name" value="SGNH hydrolase"/>
    <property type="match status" value="1"/>
</dbReference>
<dbReference type="PANTHER" id="PTHR37834:SF2">
    <property type="entry name" value="ESTERASE, SGNH HYDROLASE-TYPE"/>
    <property type="match status" value="1"/>
</dbReference>
<dbReference type="Gene3D" id="2.60.120.260">
    <property type="entry name" value="Galactose-binding domain-like"/>
    <property type="match status" value="1"/>
</dbReference>
<dbReference type="AlphaFoldDB" id="E4T0K4"/>
<dbReference type="InterPro" id="IPR040794">
    <property type="entry name" value="CE2_N"/>
</dbReference>
<dbReference type="InterPro" id="IPR052762">
    <property type="entry name" value="PCW_deacetylase/CE"/>
</dbReference>
<dbReference type="KEGG" id="ppn:Palpr_2939"/>
<evidence type="ECO:0000313" key="5">
    <source>
        <dbReference type="Proteomes" id="UP000008718"/>
    </source>
</evidence>
<evidence type="ECO:0000313" key="4">
    <source>
        <dbReference type="EMBL" id="ADQ81068.1"/>
    </source>
</evidence>
<feature type="chain" id="PRO_5003189267" evidence="1">
    <location>
        <begin position="23"/>
        <end position="359"/>
    </location>
</feature>
<dbReference type="eggNOG" id="COG2755">
    <property type="taxonomic scope" value="Bacteria"/>
</dbReference>
<keyword evidence="1" id="KW-0732">Signal</keyword>
<dbReference type="GO" id="GO:0052689">
    <property type="term" value="F:carboxylic ester hydrolase activity"/>
    <property type="evidence" value="ECO:0007669"/>
    <property type="project" value="InterPro"/>
</dbReference>
<dbReference type="OrthoDB" id="9801375at2"/>
<evidence type="ECO:0000259" key="2">
    <source>
        <dbReference type="Pfam" id="PF13472"/>
    </source>
</evidence>
<protein>
    <submittedName>
        <fullName evidence="4">Electron transport complex, RnfABCDGE type, D subunit</fullName>
    </submittedName>
</protein>
<reference evidence="4 5" key="2">
    <citation type="journal article" date="2011" name="Stand. Genomic Sci.">
        <title>Complete genome sequence of Paludibacter propionicigenes type strain (WB4).</title>
        <authorList>
            <person name="Gronow S."/>
            <person name="Munk C."/>
            <person name="Lapidus A."/>
            <person name="Nolan M."/>
            <person name="Lucas S."/>
            <person name="Hammon N."/>
            <person name="Deshpande S."/>
            <person name="Cheng J.F."/>
            <person name="Tapia R."/>
            <person name="Han C."/>
            <person name="Goodwin L."/>
            <person name="Pitluck S."/>
            <person name="Liolios K."/>
            <person name="Ivanova N."/>
            <person name="Mavromatis K."/>
            <person name="Mikhailova N."/>
            <person name="Pati A."/>
            <person name="Chen A."/>
            <person name="Palaniappan K."/>
            <person name="Land M."/>
            <person name="Hauser L."/>
            <person name="Chang Y.J."/>
            <person name="Jeffries C.D."/>
            <person name="Brambilla E."/>
            <person name="Rohde M."/>
            <person name="Goker M."/>
            <person name="Detter J.C."/>
            <person name="Woyke T."/>
            <person name="Bristow J."/>
            <person name="Eisen J.A."/>
            <person name="Markowitz V."/>
            <person name="Hugenholtz P."/>
            <person name="Kyrpides N.C."/>
            <person name="Klenk H.P."/>
        </authorList>
    </citation>
    <scope>NUCLEOTIDE SEQUENCE [LARGE SCALE GENOMIC DNA]</scope>
    <source>
        <strain evidence="5">DSM 17365 / JCM 13257 / WB4</strain>
    </source>
</reference>
<dbReference type="EMBL" id="CP002345">
    <property type="protein sequence ID" value="ADQ81068.1"/>
    <property type="molecule type" value="Genomic_DNA"/>
</dbReference>
<dbReference type="RefSeq" id="WP_013446437.1">
    <property type="nucleotide sequence ID" value="NC_014734.1"/>
</dbReference>
<dbReference type="Gene3D" id="3.40.50.1110">
    <property type="entry name" value="SGNH hydrolase"/>
    <property type="match status" value="1"/>
</dbReference>
<feature type="domain" description="SGNH hydrolase-type esterase" evidence="2">
    <location>
        <begin position="149"/>
        <end position="320"/>
    </location>
</feature>
<evidence type="ECO:0000259" key="3">
    <source>
        <dbReference type="Pfam" id="PF17996"/>
    </source>
</evidence>
<dbReference type="Proteomes" id="UP000008718">
    <property type="component" value="Chromosome"/>
</dbReference>
<name>E4T0K4_PALPW</name>
<organism evidence="4 5">
    <name type="scientific">Paludibacter propionicigenes (strain DSM 17365 / JCM 13257 / WB4)</name>
    <dbReference type="NCBI Taxonomy" id="694427"/>
    <lineage>
        <taxon>Bacteria</taxon>
        <taxon>Pseudomonadati</taxon>
        <taxon>Bacteroidota</taxon>
        <taxon>Bacteroidia</taxon>
        <taxon>Bacteroidales</taxon>
        <taxon>Paludibacteraceae</taxon>
        <taxon>Paludibacter</taxon>
    </lineage>
</organism>
<accession>E4T0K4</accession>
<feature type="domain" description="Carbohydrate esterase 2 N-terminal" evidence="3">
    <location>
        <begin position="34"/>
        <end position="139"/>
    </location>
</feature>
<keyword evidence="5" id="KW-1185">Reference proteome</keyword>
<dbReference type="Pfam" id="PF17996">
    <property type="entry name" value="CE2_N"/>
    <property type="match status" value="1"/>
</dbReference>
<reference key="1">
    <citation type="submission" date="2010-11" db="EMBL/GenBank/DDBJ databases">
        <title>The complete genome of Paludibacter propionicigenes DSM 17365.</title>
        <authorList>
            <consortium name="US DOE Joint Genome Institute (JGI-PGF)"/>
            <person name="Lucas S."/>
            <person name="Copeland A."/>
            <person name="Lapidus A."/>
            <person name="Bruce D."/>
            <person name="Goodwin L."/>
            <person name="Pitluck S."/>
            <person name="Kyrpides N."/>
            <person name="Mavromatis K."/>
            <person name="Ivanova N."/>
            <person name="Munk A.C."/>
            <person name="Brettin T."/>
            <person name="Detter J.C."/>
            <person name="Han C."/>
            <person name="Tapia R."/>
            <person name="Land M."/>
            <person name="Hauser L."/>
            <person name="Markowitz V."/>
            <person name="Cheng J.-F."/>
            <person name="Hugenholtz P."/>
            <person name="Woyke T."/>
            <person name="Wu D."/>
            <person name="Gronow S."/>
            <person name="Wellnitz S."/>
            <person name="Brambilla E."/>
            <person name="Klenk H.-P."/>
            <person name="Eisen J.A."/>
        </authorList>
    </citation>
    <scope>NUCLEOTIDE SEQUENCE</scope>
    <source>
        <strain>WB4</strain>
    </source>
</reference>
<proteinExistence type="predicted"/>
<dbReference type="HOGENOM" id="CLU_042506_2_1_10"/>
<dbReference type="STRING" id="694427.Palpr_2939"/>
<dbReference type="InterPro" id="IPR013830">
    <property type="entry name" value="SGNH_hydro"/>
</dbReference>
<evidence type="ECO:0000256" key="1">
    <source>
        <dbReference type="SAM" id="SignalP"/>
    </source>
</evidence>
<dbReference type="InterPro" id="IPR037461">
    <property type="entry name" value="CtCE2-like_dom"/>
</dbReference>
<gene>
    <name evidence="4" type="ordered locus">Palpr_2939</name>
</gene>
<sequence>MAKIKSFFLLLTLLLLTNSTQAKTVKFNNPNISYEGRILYRPDAAVLSWSGTSVTIKFKGTKISAEIQDLDTANYYNVIVDNKVSFKLHTETAKKKYLLASGLSNGNHTVQLFKRTEWDKGKTLFFGFETPDGTKLLPPAAPKKRKIEFFGNSITCGYAIEDYTGKDSGTGYYENNYLTYAALTARHFNAQYHCTSKSGIGIMVSWFPLIMPEMYNRTDATDSTSTWDFSRYTPDVVVINLFQNDSWIVKQHNNPEFKRRFGTTEPGEDYIVAAYKNFVATIRSKYPKASIICALGSMDATREGSPWPGYVQKATAQLNDPKLYTCFFKFKNANGHPNVAEQKTMADTLISFIDKNIKW</sequence>
<dbReference type="PANTHER" id="PTHR37834">
    <property type="entry name" value="GDSL-LIKE LIPASE/ACYLHYDROLASE DOMAIN PROTEIN (AFU_ORTHOLOGUE AFUA_2G00620)"/>
    <property type="match status" value="1"/>
</dbReference>
<dbReference type="Pfam" id="PF13472">
    <property type="entry name" value="Lipase_GDSL_2"/>
    <property type="match status" value="1"/>
</dbReference>
<dbReference type="InterPro" id="IPR036514">
    <property type="entry name" value="SGNH_hydro_sf"/>
</dbReference>